<evidence type="ECO:0000313" key="3">
    <source>
        <dbReference type="EMBL" id="ATX81040.1"/>
    </source>
</evidence>
<sequence>MALPWWATGVLAAGSLLIPYFIQAIFPAGATQAGFAFKRGIVSGAELLSYFLAASLFIVALYGLGKALFAGRPSGNRARTKAAPATPDAAVKAPAEAADVAGEAAQEWSLELLQSLSKGRFKTLCRALFEDLGLLARESDCGADLDLYAGNSPESPVAIAKCKASSDPVNAGDILEFCGIVDQTGIGKSYFATASSFTEDARNFSETCDVSLISGLQLLRLITSRSPAKSAELFELATGEAAGNLNN</sequence>
<keyword evidence="1" id="KW-0812">Transmembrane</keyword>
<organism evidence="3 4">
    <name type="scientific">Mariprofundus ferrinatatus</name>
    <dbReference type="NCBI Taxonomy" id="1921087"/>
    <lineage>
        <taxon>Bacteria</taxon>
        <taxon>Pseudomonadati</taxon>
        <taxon>Pseudomonadota</taxon>
        <taxon>Candidatius Mariprofundia</taxon>
        <taxon>Mariprofundales</taxon>
        <taxon>Mariprofundaceae</taxon>
        <taxon>Mariprofundus</taxon>
    </lineage>
</organism>
<keyword evidence="3" id="KW-0255">Endonuclease</keyword>
<proteinExistence type="predicted"/>
<evidence type="ECO:0000313" key="4">
    <source>
        <dbReference type="Proteomes" id="UP000231637"/>
    </source>
</evidence>
<keyword evidence="4" id="KW-1185">Reference proteome</keyword>
<dbReference type="GO" id="GO:0009307">
    <property type="term" value="P:DNA restriction-modification system"/>
    <property type="evidence" value="ECO:0007669"/>
    <property type="project" value="InterPro"/>
</dbReference>
<dbReference type="Pfam" id="PF04471">
    <property type="entry name" value="Mrr_cat"/>
    <property type="match status" value="1"/>
</dbReference>
<protein>
    <submittedName>
        <fullName evidence="3">Restriction endonuclease</fullName>
    </submittedName>
</protein>
<name>A0A2K8L151_9PROT</name>
<dbReference type="AlphaFoldDB" id="A0A2K8L151"/>
<evidence type="ECO:0000256" key="1">
    <source>
        <dbReference type="SAM" id="Phobius"/>
    </source>
</evidence>
<keyword evidence="1" id="KW-1133">Transmembrane helix</keyword>
<dbReference type="Proteomes" id="UP000231637">
    <property type="component" value="Chromosome"/>
</dbReference>
<dbReference type="GO" id="GO:0003677">
    <property type="term" value="F:DNA binding"/>
    <property type="evidence" value="ECO:0007669"/>
    <property type="project" value="InterPro"/>
</dbReference>
<dbReference type="GO" id="GO:0004519">
    <property type="term" value="F:endonuclease activity"/>
    <property type="evidence" value="ECO:0007669"/>
    <property type="project" value="UniProtKB-KW"/>
</dbReference>
<dbReference type="Gene3D" id="3.40.1350.10">
    <property type="match status" value="1"/>
</dbReference>
<keyword evidence="3" id="KW-0378">Hydrolase</keyword>
<evidence type="ECO:0000259" key="2">
    <source>
        <dbReference type="Pfam" id="PF04471"/>
    </source>
</evidence>
<dbReference type="EMBL" id="CP018800">
    <property type="protein sequence ID" value="ATX81040.1"/>
    <property type="molecule type" value="Genomic_DNA"/>
</dbReference>
<dbReference type="InterPro" id="IPR007560">
    <property type="entry name" value="Restrct_endonuc_IV_Mrr"/>
</dbReference>
<keyword evidence="1" id="KW-0472">Membrane</keyword>
<accession>A0A2K8L151</accession>
<dbReference type="KEGG" id="mfn:Ga0123462_0162"/>
<gene>
    <name evidence="3" type="ORF">Ga0123462_0162</name>
</gene>
<keyword evidence="3" id="KW-0540">Nuclease</keyword>
<dbReference type="SUPFAM" id="SSF52980">
    <property type="entry name" value="Restriction endonuclease-like"/>
    <property type="match status" value="1"/>
</dbReference>
<reference evidence="3 4" key="1">
    <citation type="submission" date="2016-12" db="EMBL/GenBank/DDBJ databases">
        <title>Isolation and genomic insights into novel planktonic Zetaproteobacteria from stratified waters of the Chesapeake Bay.</title>
        <authorList>
            <person name="McAllister S.M."/>
            <person name="Kato S."/>
            <person name="Chan C.S."/>
            <person name="Chiu B.K."/>
            <person name="Field E.K."/>
        </authorList>
    </citation>
    <scope>NUCLEOTIDE SEQUENCE [LARGE SCALE GENOMIC DNA]</scope>
    <source>
        <strain evidence="3 4">CP-8</strain>
    </source>
</reference>
<dbReference type="InterPro" id="IPR011856">
    <property type="entry name" value="tRNA_endonuc-like_dom_sf"/>
</dbReference>
<feature type="transmembrane region" description="Helical" evidence="1">
    <location>
        <begin position="48"/>
        <end position="69"/>
    </location>
</feature>
<dbReference type="InterPro" id="IPR011335">
    <property type="entry name" value="Restrct_endonuc-II-like"/>
</dbReference>
<feature type="domain" description="Restriction endonuclease type IV Mrr" evidence="2">
    <location>
        <begin position="114"/>
        <end position="222"/>
    </location>
</feature>